<comment type="similarity">
    <text evidence="12">Belongs to the OXA1/ALB3/YidC family. Type 2 subfamily.</text>
</comment>
<dbReference type="Pfam" id="PF02096">
    <property type="entry name" value="60KD_IMP"/>
    <property type="match status" value="1"/>
</dbReference>
<keyword evidence="8 12" id="KW-0472">Membrane</keyword>
<dbReference type="PRINTS" id="PR00701">
    <property type="entry name" value="60KDINNERMP"/>
</dbReference>
<dbReference type="InterPro" id="IPR001708">
    <property type="entry name" value="YidC/ALB3/OXA1/COX18"/>
</dbReference>
<evidence type="ECO:0000256" key="13">
    <source>
        <dbReference type="SAM" id="MobiDB-lite"/>
    </source>
</evidence>
<evidence type="ECO:0000256" key="8">
    <source>
        <dbReference type="ARBA" id="ARBA00023136"/>
    </source>
</evidence>
<dbReference type="PANTHER" id="PTHR12428:SF65">
    <property type="entry name" value="CYTOCHROME C OXIDASE ASSEMBLY PROTEIN COX18, MITOCHONDRIAL"/>
    <property type="match status" value="1"/>
</dbReference>
<evidence type="ECO:0000256" key="1">
    <source>
        <dbReference type="ARBA" id="ARBA00004651"/>
    </source>
</evidence>
<keyword evidence="11 12" id="KW-0449">Lipoprotein</keyword>
<keyword evidence="9" id="KW-0564">Palmitate</keyword>
<proteinExistence type="inferred from homology"/>
<evidence type="ECO:0000259" key="14">
    <source>
        <dbReference type="Pfam" id="PF02096"/>
    </source>
</evidence>
<comment type="caution">
    <text evidence="15">The sequence shown here is derived from an EMBL/GenBank/DDBJ whole genome shotgun (WGS) entry which is preliminary data.</text>
</comment>
<dbReference type="Proteomes" id="UP000051500">
    <property type="component" value="Unassembled WGS sequence"/>
</dbReference>
<dbReference type="STRING" id="1122146.IV53_GL000877"/>
<dbReference type="EMBL" id="JQBZ01000025">
    <property type="protein sequence ID" value="KRN88907.1"/>
    <property type="molecule type" value="Genomic_DNA"/>
</dbReference>
<evidence type="ECO:0000256" key="7">
    <source>
        <dbReference type="ARBA" id="ARBA00022989"/>
    </source>
</evidence>
<dbReference type="CDD" id="cd20070">
    <property type="entry name" value="5TM_YidC_Alb3"/>
    <property type="match status" value="1"/>
</dbReference>
<evidence type="ECO:0000256" key="10">
    <source>
        <dbReference type="ARBA" id="ARBA00023186"/>
    </source>
</evidence>
<dbReference type="GO" id="GO:0051205">
    <property type="term" value="P:protein insertion into membrane"/>
    <property type="evidence" value="ECO:0007669"/>
    <property type="project" value="TreeGrafter"/>
</dbReference>
<comment type="subcellular location">
    <subcellularLocation>
        <location evidence="1 12">Cell membrane</location>
        <topology evidence="1 12">Multi-pass membrane protein</topology>
    </subcellularLocation>
</comment>
<keyword evidence="2 12" id="KW-0813">Transport</keyword>
<dbReference type="PROSITE" id="PS51257">
    <property type="entry name" value="PROKAR_LIPOPROTEIN"/>
    <property type="match status" value="1"/>
</dbReference>
<evidence type="ECO:0000256" key="4">
    <source>
        <dbReference type="ARBA" id="ARBA00022692"/>
    </source>
</evidence>
<feature type="transmembrane region" description="Helical" evidence="12">
    <location>
        <begin position="131"/>
        <end position="156"/>
    </location>
</feature>
<dbReference type="NCBIfam" id="TIGR03592">
    <property type="entry name" value="yidC_oxa1_cterm"/>
    <property type="match status" value="1"/>
</dbReference>
<dbReference type="PATRIC" id="fig|1122146.4.peg.911"/>
<dbReference type="AlphaFoldDB" id="A0A0R2KI77"/>
<dbReference type="RefSeq" id="WP_027107311.1">
    <property type="nucleotide sequence ID" value="NZ_JQBZ01000025.1"/>
</dbReference>
<evidence type="ECO:0000256" key="5">
    <source>
        <dbReference type="ARBA" id="ARBA00022729"/>
    </source>
</evidence>
<keyword evidence="4 12" id="KW-0812">Transmembrane</keyword>
<sequence length="322" mass="35792">MNKKKIIRLTPAFLALVVLLSGCVRRTSSGEPYGFVYEHLAIPTQHLLTWLANLLGGSYGWSIIVITFVVRLILMPVMVNQSKKATIQQEKMATIKPKMQDIQRRQKEATTPEEKTAVSQEMMALYRDNGISMTGGIGCLPILIQMPIFAALYSAIQYSPELSSSYFLGINLGQRSLIFVALSFITYGLQGWLSTLGLPESQKKQMKSMMLISPLMIGGMTFVAPAGLGLYFFIGGIFACLQTLIINSMRPRIREKIQKELAQRQAETSQQVVKTVTATEMPTADITPEPNPGLEKEVSVKVDETPKNNNRRNAGKQNRSKD</sequence>
<dbReference type="GO" id="GO:0032977">
    <property type="term" value="F:membrane insertase activity"/>
    <property type="evidence" value="ECO:0007669"/>
    <property type="project" value="InterPro"/>
</dbReference>
<dbReference type="HAMAP" id="MF_01811">
    <property type="entry name" value="YidC_type2"/>
    <property type="match status" value="1"/>
</dbReference>
<gene>
    <name evidence="12" type="primary">yidC</name>
    <name evidence="15" type="ORF">IV53_GL000877</name>
</gene>
<protein>
    <recommendedName>
        <fullName evidence="12">Membrane protein insertase YidC</fullName>
    </recommendedName>
    <alternativeName>
        <fullName evidence="12">Foldase YidC</fullName>
    </alternativeName>
    <alternativeName>
        <fullName evidence="12">Membrane integrase YidC</fullName>
    </alternativeName>
    <alternativeName>
        <fullName evidence="12">Membrane protein YidC</fullName>
    </alternativeName>
</protein>
<dbReference type="GO" id="GO:0005886">
    <property type="term" value="C:plasma membrane"/>
    <property type="evidence" value="ECO:0007669"/>
    <property type="project" value="UniProtKB-SubCell"/>
</dbReference>
<evidence type="ECO:0000313" key="16">
    <source>
        <dbReference type="Proteomes" id="UP000051500"/>
    </source>
</evidence>
<dbReference type="InterPro" id="IPR028055">
    <property type="entry name" value="YidC/Oxa/ALB_C"/>
</dbReference>
<dbReference type="InterPro" id="IPR047196">
    <property type="entry name" value="YidC_ALB_C"/>
</dbReference>
<organism evidence="15 16">
    <name type="scientific">Ligilactobacillus ceti DSM 22408</name>
    <dbReference type="NCBI Taxonomy" id="1122146"/>
    <lineage>
        <taxon>Bacteria</taxon>
        <taxon>Bacillati</taxon>
        <taxon>Bacillota</taxon>
        <taxon>Bacilli</taxon>
        <taxon>Lactobacillales</taxon>
        <taxon>Lactobacillaceae</taxon>
        <taxon>Ligilactobacillus</taxon>
    </lineage>
</organism>
<dbReference type="OrthoDB" id="9780552at2"/>
<evidence type="ECO:0000256" key="6">
    <source>
        <dbReference type="ARBA" id="ARBA00022927"/>
    </source>
</evidence>
<evidence type="ECO:0000256" key="3">
    <source>
        <dbReference type="ARBA" id="ARBA00022475"/>
    </source>
</evidence>
<keyword evidence="7 12" id="KW-1133">Transmembrane helix</keyword>
<evidence type="ECO:0000256" key="2">
    <source>
        <dbReference type="ARBA" id="ARBA00022448"/>
    </source>
</evidence>
<evidence type="ECO:0000256" key="12">
    <source>
        <dbReference type="HAMAP-Rule" id="MF_01811"/>
    </source>
</evidence>
<evidence type="ECO:0000256" key="11">
    <source>
        <dbReference type="ARBA" id="ARBA00023288"/>
    </source>
</evidence>
<keyword evidence="3 12" id="KW-1003">Cell membrane</keyword>
<reference evidence="15 16" key="1">
    <citation type="journal article" date="2015" name="Genome Announc.">
        <title>Expanding the biotechnology potential of lactobacilli through comparative genomics of 213 strains and associated genera.</title>
        <authorList>
            <person name="Sun Z."/>
            <person name="Harris H.M."/>
            <person name="McCann A."/>
            <person name="Guo C."/>
            <person name="Argimon S."/>
            <person name="Zhang W."/>
            <person name="Yang X."/>
            <person name="Jeffery I.B."/>
            <person name="Cooney J.C."/>
            <person name="Kagawa T.F."/>
            <person name="Liu W."/>
            <person name="Song Y."/>
            <person name="Salvetti E."/>
            <person name="Wrobel A."/>
            <person name="Rasinkangas P."/>
            <person name="Parkhill J."/>
            <person name="Rea M.C."/>
            <person name="O'Sullivan O."/>
            <person name="Ritari J."/>
            <person name="Douillard F.P."/>
            <person name="Paul Ross R."/>
            <person name="Yang R."/>
            <person name="Briner A.E."/>
            <person name="Felis G.E."/>
            <person name="de Vos W.M."/>
            <person name="Barrangou R."/>
            <person name="Klaenhammer T.R."/>
            <person name="Caufield P.W."/>
            <person name="Cui Y."/>
            <person name="Zhang H."/>
            <person name="O'Toole P.W."/>
        </authorList>
    </citation>
    <scope>NUCLEOTIDE SEQUENCE [LARGE SCALE GENOMIC DNA]</scope>
    <source>
        <strain evidence="15 16">DSM 22408</strain>
    </source>
</reference>
<feature type="region of interest" description="Disordered" evidence="13">
    <location>
        <begin position="277"/>
        <end position="322"/>
    </location>
</feature>
<evidence type="ECO:0000256" key="9">
    <source>
        <dbReference type="ARBA" id="ARBA00023139"/>
    </source>
</evidence>
<keyword evidence="6 12" id="KW-0653">Protein transport</keyword>
<feature type="transmembrane region" description="Helical" evidence="12">
    <location>
        <begin position="176"/>
        <end position="196"/>
    </location>
</feature>
<dbReference type="InterPro" id="IPR023060">
    <property type="entry name" value="YidC/YidC1/YidC2_Firmicutes"/>
</dbReference>
<keyword evidence="5 12" id="KW-0732">Signal</keyword>
<feature type="compositionally biased region" description="Basic and acidic residues" evidence="13">
    <location>
        <begin position="294"/>
        <end position="306"/>
    </location>
</feature>
<keyword evidence="10 12" id="KW-0143">Chaperone</keyword>
<evidence type="ECO:0000313" key="15">
    <source>
        <dbReference type="EMBL" id="KRN88907.1"/>
    </source>
</evidence>
<dbReference type="eggNOG" id="COG0706">
    <property type="taxonomic scope" value="Bacteria"/>
</dbReference>
<feature type="transmembrane region" description="Helical" evidence="12">
    <location>
        <begin position="50"/>
        <end position="74"/>
    </location>
</feature>
<dbReference type="GO" id="GO:0015031">
    <property type="term" value="P:protein transport"/>
    <property type="evidence" value="ECO:0007669"/>
    <property type="project" value="UniProtKB-KW"/>
</dbReference>
<accession>A0A0R2KI77</accession>
<keyword evidence="16" id="KW-1185">Reference proteome</keyword>
<dbReference type="PANTHER" id="PTHR12428">
    <property type="entry name" value="OXA1"/>
    <property type="match status" value="1"/>
</dbReference>
<name>A0A0R2KI77_9LACO</name>
<feature type="domain" description="Membrane insertase YidC/Oxa/ALB C-terminal" evidence="14">
    <location>
        <begin position="59"/>
        <end position="247"/>
    </location>
</feature>
<feature type="transmembrane region" description="Helical" evidence="12">
    <location>
        <begin position="208"/>
        <end position="224"/>
    </location>
</feature>
<comment type="function">
    <text evidence="12">Required for the insertion and/or proper folding and/or complex formation of integral membrane proteins into the membrane. Involved in integration of membrane proteins that insert both dependently and independently of the Sec translocase complex, as well as at least some lipoproteins.</text>
</comment>